<dbReference type="Proteomes" id="UP000324800">
    <property type="component" value="Unassembled WGS sequence"/>
</dbReference>
<dbReference type="AlphaFoldDB" id="A0A5J4U5Z3"/>
<gene>
    <name evidence="1" type="ORF">EZS28_039101</name>
</gene>
<protein>
    <submittedName>
        <fullName evidence="1">Uncharacterized protein</fullName>
    </submittedName>
</protein>
<feature type="non-terminal residue" evidence="1">
    <location>
        <position position="1"/>
    </location>
</feature>
<sequence length="134" mass="15392">QESDLLPLNPLQVATWIKSQILQCIQRRNQLINKFNTGDKEAAVGIEEQDDFDDIEVEDATPSMLVQTCQTMFVILREQFMEGFSIIEPIALQFIGEKMEVDQILRLWCVGIINSIFCTDLLRAAFKVASEYFK</sequence>
<proteinExistence type="predicted"/>
<comment type="caution">
    <text evidence="1">The sequence shown here is derived from an EMBL/GenBank/DDBJ whole genome shotgun (WGS) entry which is preliminary data.</text>
</comment>
<name>A0A5J4U5Z3_9EUKA</name>
<evidence type="ECO:0000313" key="2">
    <source>
        <dbReference type="Proteomes" id="UP000324800"/>
    </source>
</evidence>
<reference evidence="1 2" key="1">
    <citation type="submission" date="2019-03" db="EMBL/GenBank/DDBJ databases">
        <title>Single cell metagenomics reveals metabolic interactions within the superorganism composed of flagellate Streblomastix strix and complex community of Bacteroidetes bacteria on its surface.</title>
        <authorList>
            <person name="Treitli S.C."/>
            <person name="Kolisko M."/>
            <person name="Husnik F."/>
            <person name="Keeling P."/>
            <person name="Hampl V."/>
        </authorList>
    </citation>
    <scope>NUCLEOTIDE SEQUENCE [LARGE SCALE GENOMIC DNA]</scope>
    <source>
        <strain evidence="1">ST1C</strain>
    </source>
</reference>
<evidence type="ECO:0000313" key="1">
    <source>
        <dbReference type="EMBL" id="KAA6365372.1"/>
    </source>
</evidence>
<organism evidence="1 2">
    <name type="scientific">Streblomastix strix</name>
    <dbReference type="NCBI Taxonomy" id="222440"/>
    <lineage>
        <taxon>Eukaryota</taxon>
        <taxon>Metamonada</taxon>
        <taxon>Preaxostyla</taxon>
        <taxon>Oxymonadida</taxon>
        <taxon>Streblomastigidae</taxon>
        <taxon>Streblomastix</taxon>
    </lineage>
</organism>
<dbReference type="EMBL" id="SNRW01020524">
    <property type="protein sequence ID" value="KAA6365372.1"/>
    <property type="molecule type" value="Genomic_DNA"/>
</dbReference>
<accession>A0A5J4U5Z3</accession>